<dbReference type="EMBL" id="BRYA01000261">
    <property type="protein sequence ID" value="GMI45698.1"/>
    <property type="molecule type" value="Genomic_DNA"/>
</dbReference>
<dbReference type="AlphaFoldDB" id="A0A9W7GK52"/>
<dbReference type="PANTHER" id="PTHR35706:SF1">
    <property type="entry name" value="EMBRYOGENESIS-LIKE PROTEIN"/>
    <property type="match status" value="1"/>
</dbReference>
<reference evidence="2" key="1">
    <citation type="journal article" date="2023" name="Commun. Biol.">
        <title>Genome analysis of Parmales, the sister group of diatoms, reveals the evolutionary specialization of diatoms from phago-mixotrophs to photoautotrophs.</title>
        <authorList>
            <person name="Ban H."/>
            <person name="Sato S."/>
            <person name="Yoshikawa S."/>
            <person name="Yamada K."/>
            <person name="Nakamura Y."/>
            <person name="Ichinomiya M."/>
            <person name="Sato N."/>
            <person name="Blanc-Mathieu R."/>
            <person name="Endo H."/>
            <person name="Kuwata A."/>
            <person name="Ogata H."/>
        </authorList>
    </citation>
    <scope>NUCLEOTIDE SEQUENCE [LARGE SCALE GENOMIC DNA]</scope>
</reference>
<dbReference type="OrthoDB" id="273230at2759"/>
<accession>A0A9W7GK52</accession>
<sequence>MRTSILSSYRRVLAQKPTILTDASKLKVGIGRFCIPLTTSPPSSSDNLAFLATARLNSYRSFHTSPPLLSKLSDDDLRSRLNDFQDLFVEARLCIEDAQDSVETTYYDEDADAAKEAVEEAVKCFEDLIADITDLEQKNSVLRSNGLKVEQLKGELQLMLHADHH</sequence>
<protein>
    <submittedName>
        <fullName evidence="1">Uncharacterized protein</fullName>
    </submittedName>
</protein>
<comment type="caution">
    <text evidence="1">The sequence shown here is derived from an EMBL/GenBank/DDBJ whole genome shotgun (WGS) entry which is preliminary data.</text>
</comment>
<evidence type="ECO:0000313" key="1">
    <source>
        <dbReference type="EMBL" id="GMI45698.1"/>
    </source>
</evidence>
<name>A0A9W7GK52_9STRA</name>
<evidence type="ECO:0000313" key="2">
    <source>
        <dbReference type="Proteomes" id="UP001165065"/>
    </source>
</evidence>
<dbReference type="PANTHER" id="PTHR35706">
    <property type="entry name" value="F14O23.11 PROTEIN"/>
    <property type="match status" value="1"/>
</dbReference>
<dbReference type="Proteomes" id="UP001165065">
    <property type="component" value="Unassembled WGS sequence"/>
</dbReference>
<gene>
    <name evidence="1" type="ORF">TrCOL_g12962</name>
</gene>
<organism evidence="1 2">
    <name type="scientific">Triparma columacea</name>
    <dbReference type="NCBI Taxonomy" id="722753"/>
    <lineage>
        <taxon>Eukaryota</taxon>
        <taxon>Sar</taxon>
        <taxon>Stramenopiles</taxon>
        <taxon>Ochrophyta</taxon>
        <taxon>Bolidophyceae</taxon>
        <taxon>Parmales</taxon>
        <taxon>Triparmaceae</taxon>
        <taxon>Triparma</taxon>
    </lineage>
</organism>
<proteinExistence type="predicted"/>
<dbReference type="InterPro" id="IPR053325">
    <property type="entry name" value="H3-Acetyl_Activator"/>
</dbReference>
<keyword evidence="2" id="KW-1185">Reference proteome</keyword>